<dbReference type="AlphaFoldDB" id="A0AAN7HND3"/>
<proteinExistence type="predicted"/>
<sequence>MSTDLQASGVRGFAVTFDPFLRIHIKFCTGEQAGEYLRRAKQRSVYRDNALDGQVQSNIVTMRLPSRVGCVAFFDGHGYLAFKDKVLARKWVHGLIIWTFLNESDGRLSEDKVGLRRGLTNEQLNLALGITAALSDEASQRSIAPKPAVPSAPSSTLAVQSESGTKLNLANLSRLNLIGPRLDSDLNTR</sequence>
<dbReference type="EMBL" id="MU857606">
    <property type="protein sequence ID" value="KAK4251342.1"/>
    <property type="molecule type" value="Genomic_DNA"/>
</dbReference>
<dbReference type="Proteomes" id="UP001303647">
    <property type="component" value="Unassembled WGS sequence"/>
</dbReference>
<gene>
    <name evidence="1" type="ORF">C7999DRAFT_28072</name>
</gene>
<protein>
    <submittedName>
        <fullName evidence="1">Uncharacterized protein</fullName>
    </submittedName>
</protein>
<accession>A0AAN7HND3</accession>
<name>A0AAN7HND3_9PEZI</name>
<keyword evidence="2" id="KW-1185">Reference proteome</keyword>
<reference evidence="1" key="1">
    <citation type="journal article" date="2023" name="Mol. Phylogenet. Evol.">
        <title>Genome-scale phylogeny and comparative genomics of the fungal order Sordariales.</title>
        <authorList>
            <person name="Hensen N."/>
            <person name="Bonometti L."/>
            <person name="Westerberg I."/>
            <person name="Brannstrom I.O."/>
            <person name="Guillou S."/>
            <person name="Cros-Aarteil S."/>
            <person name="Calhoun S."/>
            <person name="Haridas S."/>
            <person name="Kuo A."/>
            <person name="Mondo S."/>
            <person name="Pangilinan J."/>
            <person name="Riley R."/>
            <person name="LaButti K."/>
            <person name="Andreopoulos B."/>
            <person name="Lipzen A."/>
            <person name="Chen C."/>
            <person name="Yan M."/>
            <person name="Daum C."/>
            <person name="Ng V."/>
            <person name="Clum A."/>
            <person name="Steindorff A."/>
            <person name="Ohm R.A."/>
            <person name="Martin F."/>
            <person name="Silar P."/>
            <person name="Natvig D.O."/>
            <person name="Lalanne C."/>
            <person name="Gautier V."/>
            <person name="Ament-Velasquez S.L."/>
            <person name="Kruys A."/>
            <person name="Hutchinson M.I."/>
            <person name="Powell A.J."/>
            <person name="Barry K."/>
            <person name="Miller A.N."/>
            <person name="Grigoriev I.V."/>
            <person name="Debuchy R."/>
            <person name="Gladieux P."/>
            <person name="Hiltunen Thoren M."/>
            <person name="Johannesson H."/>
        </authorList>
    </citation>
    <scope>NUCLEOTIDE SEQUENCE</scope>
    <source>
        <strain evidence="1">CBS 359.72</strain>
    </source>
</reference>
<reference evidence="1" key="2">
    <citation type="submission" date="2023-05" db="EMBL/GenBank/DDBJ databases">
        <authorList>
            <consortium name="Lawrence Berkeley National Laboratory"/>
            <person name="Steindorff A."/>
            <person name="Hensen N."/>
            <person name="Bonometti L."/>
            <person name="Westerberg I."/>
            <person name="Brannstrom I.O."/>
            <person name="Guillou S."/>
            <person name="Cros-Aarteil S."/>
            <person name="Calhoun S."/>
            <person name="Haridas S."/>
            <person name="Kuo A."/>
            <person name="Mondo S."/>
            <person name="Pangilinan J."/>
            <person name="Riley R."/>
            <person name="Labutti K."/>
            <person name="Andreopoulos B."/>
            <person name="Lipzen A."/>
            <person name="Chen C."/>
            <person name="Yanf M."/>
            <person name="Daum C."/>
            <person name="Ng V."/>
            <person name="Clum A."/>
            <person name="Ohm R."/>
            <person name="Martin F."/>
            <person name="Silar P."/>
            <person name="Natvig D."/>
            <person name="Lalanne C."/>
            <person name="Gautier V."/>
            <person name="Ament-Velasquez S.L."/>
            <person name="Kruys A."/>
            <person name="Hutchinson M.I."/>
            <person name="Powell A.J."/>
            <person name="Barry K."/>
            <person name="Miller A.N."/>
            <person name="Grigoriev I.V."/>
            <person name="Debuchy R."/>
            <person name="Gladieux P."/>
            <person name="Thoren M.H."/>
            <person name="Johannesson H."/>
        </authorList>
    </citation>
    <scope>NUCLEOTIDE SEQUENCE</scope>
    <source>
        <strain evidence="1">CBS 359.72</strain>
    </source>
</reference>
<evidence type="ECO:0000313" key="2">
    <source>
        <dbReference type="Proteomes" id="UP001303647"/>
    </source>
</evidence>
<organism evidence="1 2">
    <name type="scientific">Corynascus novoguineensis</name>
    <dbReference type="NCBI Taxonomy" id="1126955"/>
    <lineage>
        <taxon>Eukaryota</taxon>
        <taxon>Fungi</taxon>
        <taxon>Dikarya</taxon>
        <taxon>Ascomycota</taxon>
        <taxon>Pezizomycotina</taxon>
        <taxon>Sordariomycetes</taxon>
        <taxon>Sordariomycetidae</taxon>
        <taxon>Sordariales</taxon>
        <taxon>Chaetomiaceae</taxon>
        <taxon>Corynascus</taxon>
    </lineage>
</organism>
<evidence type="ECO:0000313" key="1">
    <source>
        <dbReference type="EMBL" id="KAK4251342.1"/>
    </source>
</evidence>
<comment type="caution">
    <text evidence="1">The sequence shown here is derived from an EMBL/GenBank/DDBJ whole genome shotgun (WGS) entry which is preliminary data.</text>
</comment>